<dbReference type="EMBL" id="LVWA01000005">
    <property type="protein sequence ID" value="OKL40477.1"/>
    <property type="molecule type" value="Genomic_DNA"/>
</dbReference>
<gene>
    <name evidence="1" type="ORF">A3841_19445</name>
</gene>
<dbReference type="OrthoDB" id="72286at2"/>
<name>A0A1Q5PE37_9BACT</name>
<sequence length="81" mass="8939">MQNQEENYLPTLITATPFEGRQLAIKLARKSIGAIQPDAGIRQQLRAAYASDTAQLIASAQVIATEFQTIAQANNYWKTTD</sequence>
<comment type="caution">
    <text evidence="1">The sequence shown here is derived from an EMBL/GenBank/DDBJ whole genome shotgun (WGS) entry which is preliminary data.</text>
</comment>
<reference evidence="1 2" key="1">
    <citation type="submission" date="2016-03" db="EMBL/GenBank/DDBJ databases">
        <title>Genome sequence of Pontibacter sp. nov., of the family cytophagaceae, isolated from marine sediment of the Yellow Sea, China.</title>
        <authorList>
            <person name="Zhang G."/>
            <person name="Zhang R."/>
        </authorList>
    </citation>
    <scope>NUCLEOTIDE SEQUENCE [LARGE SCALE GENOMIC DNA]</scope>
    <source>
        <strain evidence="1 2">S10-8</strain>
    </source>
</reference>
<dbReference type="AlphaFoldDB" id="A0A1Q5PE37"/>
<evidence type="ECO:0000313" key="2">
    <source>
        <dbReference type="Proteomes" id="UP000186551"/>
    </source>
</evidence>
<keyword evidence="2" id="KW-1185">Reference proteome</keyword>
<organism evidence="1 2">
    <name type="scientific">Pontibacter flavimaris</name>
    <dbReference type="NCBI Taxonomy" id="1797110"/>
    <lineage>
        <taxon>Bacteria</taxon>
        <taxon>Pseudomonadati</taxon>
        <taxon>Bacteroidota</taxon>
        <taxon>Cytophagia</taxon>
        <taxon>Cytophagales</taxon>
        <taxon>Hymenobacteraceae</taxon>
        <taxon>Pontibacter</taxon>
    </lineage>
</organism>
<dbReference type="InterPro" id="IPR021111">
    <property type="entry name" value="Hexamer_Tyr-coord_heme_pr_HTHP"/>
</dbReference>
<evidence type="ECO:0008006" key="3">
    <source>
        <dbReference type="Google" id="ProtNLM"/>
    </source>
</evidence>
<dbReference type="Pfam" id="PF11534">
    <property type="entry name" value="HTHP"/>
    <property type="match status" value="1"/>
</dbReference>
<proteinExistence type="predicted"/>
<dbReference type="Proteomes" id="UP000186551">
    <property type="component" value="Unassembled WGS sequence"/>
</dbReference>
<accession>A0A1Q5PE37</accession>
<dbReference type="RefSeq" id="WP_073852578.1">
    <property type="nucleotide sequence ID" value="NZ_LVWA01000005.1"/>
</dbReference>
<dbReference type="STRING" id="1797110.A3841_19445"/>
<protein>
    <recommendedName>
        <fullName evidence="3">Hexameric tyrosine-coordinated heme protein (HTHP)</fullName>
    </recommendedName>
</protein>
<evidence type="ECO:0000313" key="1">
    <source>
        <dbReference type="EMBL" id="OKL40477.1"/>
    </source>
</evidence>
<dbReference type="InterPro" id="IPR038125">
    <property type="entry name" value="HTHP_sf"/>
</dbReference>
<dbReference type="Gene3D" id="6.10.80.10">
    <property type="entry name" value="Hexameric tyrosine-coordinated heme protein (HTHP)"/>
    <property type="match status" value="1"/>
</dbReference>